<feature type="domain" description="SGNH hydrolase-type esterase" evidence="1">
    <location>
        <begin position="59"/>
        <end position="248"/>
    </location>
</feature>
<dbReference type="PANTHER" id="PTHR30383:SF27">
    <property type="entry name" value="SPORE GERMINATION LIPASE LIPC"/>
    <property type="match status" value="1"/>
</dbReference>
<evidence type="ECO:0000259" key="1">
    <source>
        <dbReference type="Pfam" id="PF13472"/>
    </source>
</evidence>
<dbReference type="Pfam" id="PF13472">
    <property type="entry name" value="Lipase_GDSL_2"/>
    <property type="match status" value="1"/>
</dbReference>
<dbReference type="InterPro" id="IPR051532">
    <property type="entry name" value="Ester_Hydrolysis_Enzymes"/>
</dbReference>
<evidence type="ECO:0000313" key="2">
    <source>
        <dbReference type="EMBL" id="QKG84922.1"/>
    </source>
</evidence>
<dbReference type="PANTHER" id="PTHR30383">
    <property type="entry name" value="THIOESTERASE 1/PROTEASE 1/LYSOPHOSPHOLIPASE L1"/>
    <property type="match status" value="1"/>
</dbReference>
<name>A0A7D3XR99_9BACL</name>
<sequence length="269" mass="29852">MMKKSILLTLCLILGIVAVKLSVIPLFQKPDEPLVVHDVNILSSLKRSAKEKGTLNYLVLGDSVARGMGSQKPVQGYGSLVAKGLGKEEISLKLINKGVSGQTSGKLAEYLQTPDIQEKIEEADLISLTIGGNDLVKVALDDQNLISVWNKFNSIQKDYGKNLTRILADIRRWNPDAPIILTTLYNPLSPDVAFYRISNSLLNNWNDTMKQTANRYPLTHVVDIHQRLQELQGNWLADQIHPNNKGYRMIAEGILDEIRSGEHVSASAE</sequence>
<organism evidence="2 3">
    <name type="scientific">Kroppenstedtia pulmonis</name>
    <dbReference type="NCBI Taxonomy" id="1380685"/>
    <lineage>
        <taxon>Bacteria</taxon>
        <taxon>Bacillati</taxon>
        <taxon>Bacillota</taxon>
        <taxon>Bacilli</taxon>
        <taxon>Bacillales</taxon>
        <taxon>Thermoactinomycetaceae</taxon>
        <taxon>Kroppenstedtia</taxon>
    </lineage>
</organism>
<dbReference type="Proteomes" id="UP000503088">
    <property type="component" value="Chromosome"/>
</dbReference>
<accession>A0A7D3XR99</accession>
<dbReference type="AlphaFoldDB" id="A0A7D3XR99"/>
<dbReference type="EMBL" id="CP048104">
    <property type="protein sequence ID" value="QKG84922.1"/>
    <property type="molecule type" value="Genomic_DNA"/>
</dbReference>
<reference evidence="2 3" key="1">
    <citation type="submission" date="2020-01" db="EMBL/GenBank/DDBJ databases">
        <authorList>
            <person name="Gulvik C.A."/>
            <person name="Batra D.G."/>
        </authorList>
    </citation>
    <scope>NUCLEOTIDE SEQUENCE [LARGE SCALE GENOMIC DNA]</scope>
    <source>
        <strain evidence="2 3">W9323</strain>
    </source>
</reference>
<dbReference type="RefSeq" id="WP_173223083.1">
    <property type="nucleotide sequence ID" value="NZ_CP048104.1"/>
</dbReference>
<protein>
    <recommendedName>
        <fullName evidence="1">SGNH hydrolase-type esterase domain-containing protein</fullName>
    </recommendedName>
</protein>
<dbReference type="InterPro" id="IPR013830">
    <property type="entry name" value="SGNH_hydro"/>
</dbReference>
<keyword evidence="3" id="KW-1185">Reference proteome</keyword>
<dbReference type="GO" id="GO:0004622">
    <property type="term" value="F:phosphatidylcholine lysophospholipase activity"/>
    <property type="evidence" value="ECO:0007669"/>
    <property type="project" value="TreeGrafter"/>
</dbReference>
<dbReference type="SUPFAM" id="SSF52266">
    <property type="entry name" value="SGNH hydrolase"/>
    <property type="match status" value="1"/>
</dbReference>
<dbReference type="KEGG" id="kpul:GXN76_10875"/>
<gene>
    <name evidence="2" type="ORF">GXN76_10875</name>
</gene>
<dbReference type="Gene3D" id="3.40.50.1110">
    <property type="entry name" value="SGNH hydrolase"/>
    <property type="match status" value="1"/>
</dbReference>
<proteinExistence type="predicted"/>
<evidence type="ECO:0000313" key="3">
    <source>
        <dbReference type="Proteomes" id="UP000503088"/>
    </source>
</evidence>
<dbReference type="InterPro" id="IPR036514">
    <property type="entry name" value="SGNH_hydro_sf"/>
</dbReference>